<dbReference type="SUPFAM" id="SSF101801">
    <property type="entry name" value="Surface presentation of antigens (SPOA)"/>
    <property type="match status" value="1"/>
</dbReference>
<evidence type="ECO:0000256" key="1">
    <source>
        <dbReference type="ARBA" id="ARBA00004413"/>
    </source>
</evidence>
<dbReference type="InterPro" id="IPR001543">
    <property type="entry name" value="FliN-like_C"/>
</dbReference>
<reference evidence="9 10" key="1">
    <citation type="submission" date="2018-06" db="EMBL/GenBank/DDBJ databases">
        <title>Genome conservation of Clostridium tetani.</title>
        <authorList>
            <person name="Bruggemann H."/>
            <person name="Popoff M.R."/>
        </authorList>
    </citation>
    <scope>NUCLEOTIDE SEQUENCE [LARGE SCALE GENOMIC DNA]</scope>
    <source>
        <strain evidence="9 10">63.05</strain>
    </source>
</reference>
<dbReference type="InterPro" id="IPR007597">
    <property type="entry name" value="CheC"/>
</dbReference>
<keyword evidence="9" id="KW-0966">Cell projection</keyword>
<accession>A0ABY0ERG6</accession>
<comment type="similarity">
    <text evidence="2">Belongs to the FliN/MopA/SpaO family.</text>
</comment>
<evidence type="ECO:0000256" key="3">
    <source>
        <dbReference type="ARBA" id="ARBA00022475"/>
    </source>
</evidence>
<dbReference type="NCBIfam" id="NF005995">
    <property type="entry name" value="PRK08119.1"/>
    <property type="match status" value="1"/>
</dbReference>
<proteinExistence type="inferred from homology"/>
<dbReference type="SUPFAM" id="SSF103039">
    <property type="entry name" value="CheC-like"/>
    <property type="match status" value="1"/>
</dbReference>
<evidence type="ECO:0000256" key="4">
    <source>
        <dbReference type="ARBA" id="ARBA00022500"/>
    </source>
</evidence>
<gene>
    <name evidence="9" type="ORF">DP131_10895</name>
</gene>
<evidence type="ECO:0000256" key="2">
    <source>
        <dbReference type="ARBA" id="ARBA00009226"/>
    </source>
</evidence>
<dbReference type="Proteomes" id="UP000290273">
    <property type="component" value="Unassembled WGS sequence"/>
</dbReference>
<dbReference type="PANTHER" id="PTHR43484:SF1">
    <property type="entry name" value="FLAGELLAR MOTOR SWITCH PROTEIN FLIN"/>
    <property type="match status" value="1"/>
</dbReference>
<dbReference type="PANTHER" id="PTHR43484">
    <property type="match status" value="1"/>
</dbReference>
<dbReference type="Gene3D" id="3.40.1550.10">
    <property type="entry name" value="CheC-like"/>
    <property type="match status" value="1"/>
</dbReference>
<dbReference type="Pfam" id="PF01052">
    <property type="entry name" value="FliMN_C"/>
    <property type="match status" value="1"/>
</dbReference>
<keyword evidence="6" id="KW-0472">Membrane</keyword>
<comment type="subcellular location">
    <subcellularLocation>
        <location evidence="1">Cell membrane</location>
        <topology evidence="1">Peripheral membrane protein</topology>
        <orientation evidence="1">Cytoplasmic side</orientation>
    </subcellularLocation>
</comment>
<feature type="domain" description="CheC-like protein" evidence="8">
    <location>
        <begin position="155"/>
        <end position="188"/>
    </location>
</feature>
<evidence type="ECO:0000259" key="7">
    <source>
        <dbReference type="Pfam" id="PF01052"/>
    </source>
</evidence>
<keyword evidence="9" id="KW-0969">Cilium</keyword>
<dbReference type="PRINTS" id="PR00956">
    <property type="entry name" value="FLGMOTORFLIN"/>
</dbReference>
<evidence type="ECO:0000313" key="10">
    <source>
        <dbReference type="Proteomes" id="UP000290273"/>
    </source>
</evidence>
<evidence type="ECO:0000256" key="5">
    <source>
        <dbReference type="ARBA" id="ARBA00022779"/>
    </source>
</evidence>
<dbReference type="EMBL" id="QMAU01000043">
    <property type="protein sequence ID" value="RXI53823.1"/>
    <property type="molecule type" value="Genomic_DNA"/>
</dbReference>
<evidence type="ECO:0000259" key="8">
    <source>
        <dbReference type="Pfam" id="PF04509"/>
    </source>
</evidence>
<feature type="domain" description="Flagellar motor switch protein FliN-like C-terminal" evidence="7">
    <location>
        <begin position="334"/>
        <end position="404"/>
    </location>
</feature>
<sequence>MWKIMNDGFLSQDEINSLLNGENSDNSEFIEEDKENVDEVVEEAGHVEEETLSDLEKDLLGEIGNISMGSASTALSNIIKQQVNITTPVVSATTLNKLKNTFEVPNIALEVKYTSGILGENLLVMKITDAAVVANLMMGGDGIVKDVTSLSEIEVSAVSEAMNQMIGSSATSMATMLGREVNISPPISKIWDDLTSPLSENIDENETIIKVSFKLNIGTLVDSQIMQLLPMEMAKKIVAIMMGEDIQEEIGEEVMPEIPQVEETQPNLNITGGEELSKTQVEIEREQATYINESPTYHTETPRVQEKPIEVQEAKFQPLQQTSKKEELPRNIDLIMDVPLDISVVLGRTKLNIKEILNLGTGSLIELDKLAEEPVEILVNGKPVAFGEVVVIDENFGVRITDIVNNVEKIKSLGGK</sequence>
<protein>
    <submittedName>
        <fullName evidence="9">Flagellar motor switch phosphatase FliY</fullName>
    </submittedName>
</protein>
<dbReference type="CDD" id="cd17907">
    <property type="entry name" value="FliY_FliN-Y"/>
    <property type="match status" value="1"/>
</dbReference>
<keyword evidence="5" id="KW-0283">Flagellar rotation</keyword>
<dbReference type="InterPro" id="IPR036429">
    <property type="entry name" value="SpoA-like_sf"/>
</dbReference>
<evidence type="ECO:0000313" key="9">
    <source>
        <dbReference type="EMBL" id="RXI53823.1"/>
    </source>
</evidence>
<name>A0ABY0ERG6_CLOTA</name>
<organism evidence="9 10">
    <name type="scientific">Clostridium tetani</name>
    <dbReference type="NCBI Taxonomy" id="1513"/>
    <lineage>
        <taxon>Bacteria</taxon>
        <taxon>Bacillati</taxon>
        <taxon>Bacillota</taxon>
        <taxon>Clostridia</taxon>
        <taxon>Eubacteriales</taxon>
        <taxon>Clostridiaceae</taxon>
        <taxon>Clostridium</taxon>
    </lineage>
</organism>
<dbReference type="InterPro" id="IPR051469">
    <property type="entry name" value="FliN/MopA/SpaO"/>
</dbReference>
<evidence type="ECO:0000256" key="6">
    <source>
        <dbReference type="ARBA" id="ARBA00023136"/>
    </source>
</evidence>
<dbReference type="Gene3D" id="2.30.330.10">
    <property type="entry name" value="SpoA-like"/>
    <property type="match status" value="1"/>
</dbReference>
<keyword evidence="3" id="KW-1003">Cell membrane</keyword>
<dbReference type="InterPro" id="IPR028976">
    <property type="entry name" value="CheC-like_sf"/>
</dbReference>
<dbReference type="NCBIfam" id="TIGR02480">
    <property type="entry name" value="fliN"/>
    <property type="match status" value="1"/>
</dbReference>
<feature type="domain" description="CheC-like protein" evidence="8">
    <location>
        <begin position="56"/>
        <end position="91"/>
    </location>
</feature>
<dbReference type="InterPro" id="IPR012826">
    <property type="entry name" value="FliN"/>
</dbReference>
<keyword evidence="4" id="KW-0145">Chemotaxis</keyword>
<dbReference type="Pfam" id="PF04509">
    <property type="entry name" value="CheC"/>
    <property type="match status" value="2"/>
</dbReference>
<comment type="caution">
    <text evidence="9">The sequence shown here is derived from an EMBL/GenBank/DDBJ whole genome shotgun (WGS) entry which is preliminary data.</text>
</comment>
<keyword evidence="9" id="KW-0282">Flagellum</keyword>
<dbReference type="InterPro" id="IPR001172">
    <property type="entry name" value="FliN_T3SS_HrcQb"/>
</dbReference>